<gene>
    <name evidence="1" type="ORF">Raf01_26800</name>
</gene>
<evidence type="ECO:0000313" key="2">
    <source>
        <dbReference type="Proteomes" id="UP000642748"/>
    </source>
</evidence>
<dbReference type="AlphaFoldDB" id="A0A8J3QP75"/>
<dbReference type="EMBL" id="BONZ01000026">
    <property type="protein sequence ID" value="GIH14508.1"/>
    <property type="molecule type" value="Genomic_DNA"/>
</dbReference>
<evidence type="ECO:0000313" key="1">
    <source>
        <dbReference type="EMBL" id="GIH14508.1"/>
    </source>
</evidence>
<reference evidence="1" key="1">
    <citation type="submission" date="2021-01" db="EMBL/GenBank/DDBJ databases">
        <title>Whole genome shotgun sequence of Rugosimonospora africana NBRC 104875.</title>
        <authorList>
            <person name="Komaki H."/>
            <person name="Tamura T."/>
        </authorList>
    </citation>
    <scope>NUCLEOTIDE SEQUENCE</scope>
    <source>
        <strain evidence="1">NBRC 104875</strain>
    </source>
</reference>
<proteinExistence type="predicted"/>
<accession>A0A8J3QP75</accession>
<name>A0A8J3QP75_9ACTN</name>
<protein>
    <submittedName>
        <fullName evidence="1">Uncharacterized protein</fullName>
    </submittedName>
</protein>
<organism evidence="1 2">
    <name type="scientific">Rugosimonospora africana</name>
    <dbReference type="NCBI Taxonomy" id="556532"/>
    <lineage>
        <taxon>Bacteria</taxon>
        <taxon>Bacillati</taxon>
        <taxon>Actinomycetota</taxon>
        <taxon>Actinomycetes</taxon>
        <taxon>Micromonosporales</taxon>
        <taxon>Micromonosporaceae</taxon>
        <taxon>Rugosimonospora</taxon>
    </lineage>
</organism>
<keyword evidence="2" id="KW-1185">Reference proteome</keyword>
<sequence length="216" mass="23443">MVSSTTATPTPYATLLSFSRYIGRTGPAKATFVGGLRRARQARSGFNPHGQFIKALKADIQFRNRGDHTAVAAAVGTVAPRWRALYAALEAGGARYLDSLGDPGKVELAQIHDALGVIGGLTVKVNPHLGLRYDDGRAEAVRLYFDEQPPAPDLAVATLWLMSRHMHQIMPKAEPVLVDLRRGEVHRPDPKTRPDDVERWLAGEAAAFTAMWGPAA</sequence>
<dbReference type="Proteomes" id="UP000642748">
    <property type="component" value="Unassembled WGS sequence"/>
</dbReference>
<comment type="caution">
    <text evidence="1">The sequence shown here is derived from an EMBL/GenBank/DDBJ whole genome shotgun (WGS) entry which is preliminary data.</text>
</comment>